<dbReference type="PROSITE" id="PS51898">
    <property type="entry name" value="TYR_RECOMBINASE"/>
    <property type="match status" value="1"/>
</dbReference>
<dbReference type="InterPro" id="IPR010998">
    <property type="entry name" value="Integrase_recombinase_N"/>
</dbReference>
<feature type="domain" description="Tyr recombinase" evidence="4">
    <location>
        <begin position="181"/>
        <end position="368"/>
    </location>
</feature>
<protein>
    <submittedName>
        <fullName evidence="5">Integrase</fullName>
    </submittedName>
</protein>
<dbReference type="Gene3D" id="1.10.150.130">
    <property type="match status" value="1"/>
</dbReference>
<dbReference type="GO" id="GO:0015074">
    <property type="term" value="P:DNA integration"/>
    <property type="evidence" value="ECO:0007669"/>
    <property type="project" value="InterPro"/>
</dbReference>
<dbReference type="SUPFAM" id="SSF56349">
    <property type="entry name" value="DNA breaking-rejoining enzymes"/>
    <property type="match status" value="1"/>
</dbReference>
<keyword evidence="6" id="KW-1185">Reference proteome</keyword>
<keyword evidence="2" id="KW-0238">DNA-binding</keyword>
<evidence type="ECO:0000313" key="6">
    <source>
        <dbReference type="Proteomes" id="UP000582643"/>
    </source>
</evidence>
<proteinExistence type="inferred from homology"/>
<dbReference type="InterPro" id="IPR050090">
    <property type="entry name" value="Tyrosine_recombinase_XerCD"/>
</dbReference>
<dbReference type="GO" id="GO:0003677">
    <property type="term" value="F:DNA binding"/>
    <property type="evidence" value="ECO:0007669"/>
    <property type="project" value="UniProtKB-KW"/>
</dbReference>
<keyword evidence="3" id="KW-0233">DNA recombination</keyword>
<evidence type="ECO:0000259" key="4">
    <source>
        <dbReference type="PROSITE" id="PS51898"/>
    </source>
</evidence>
<dbReference type="InterPro" id="IPR013762">
    <property type="entry name" value="Integrase-like_cat_sf"/>
</dbReference>
<dbReference type="Gene3D" id="1.10.443.10">
    <property type="entry name" value="Intergrase catalytic core"/>
    <property type="match status" value="1"/>
</dbReference>
<name>A0A7W7TY24_9ACTN</name>
<evidence type="ECO:0000313" key="5">
    <source>
        <dbReference type="EMBL" id="MBB4981456.1"/>
    </source>
</evidence>
<dbReference type="PANTHER" id="PTHR30349:SF64">
    <property type="entry name" value="PROPHAGE INTEGRASE INTD-RELATED"/>
    <property type="match status" value="1"/>
</dbReference>
<evidence type="ECO:0000256" key="1">
    <source>
        <dbReference type="ARBA" id="ARBA00008857"/>
    </source>
</evidence>
<dbReference type="Pfam" id="PF00589">
    <property type="entry name" value="Phage_integrase"/>
    <property type="match status" value="1"/>
</dbReference>
<sequence>MATKLIRGMGSFFKTCSCKRQGGCAHPYAIRFRDGTGRQCEESGYPTQDDALDRLTQIYREKRSTPVQQSEMKRTLGKQRFGEYAGAWLPRQRHYAPGTVRTVKQLLDRQILPTLESRRIHSFSPTVVDDFIMSMEERKVGLATQQNAFDTLKKILRDAHHRGGIADDPLRGVVPPEYIPTRITIPTVEEIHALKEVASKALVVVIDLMSGCGHRNGEAFAASLEGMVADDVYRITEQIEGRTRQRAPLKHRKAGDFREVPMPTTARESLLRYAHDVGTDQNGFLLRTQRSPYWAYSTLDYQWSAARKRAGITRKLNPYSLRHFFASNCLSRGIPITDVAEWMGHSNINMTYRIYRHLMPASIGRAAKVLEAGL</sequence>
<dbReference type="PANTHER" id="PTHR30349">
    <property type="entry name" value="PHAGE INTEGRASE-RELATED"/>
    <property type="match status" value="1"/>
</dbReference>
<gene>
    <name evidence="5" type="ORF">GGE06_002366</name>
</gene>
<dbReference type="RefSeq" id="WP_312883107.1">
    <property type="nucleotide sequence ID" value="NZ_JACHJY010000003.1"/>
</dbReference>
<organism evidence="5 6">
    <name type="scientific">Streptomyces nymphaeiformis</name>
    <dbReference type="NCBI Taxonomy" id="2663842"/>
    <lineage>
        <taxon>Bacteria</taxon>
        <taxon>Bacillati</taxon>
        <taxon>Actinomycetota</taxon>
        <taxon>Actinomycetes</taxon>
        <taxon>Kitasatosporales</taxon>
        <taxon>Streptomycetaceae</taxon>
        <taxon>Streptomyces</taxon>
    </lineage>
</organism>
<dbReference type="AlphaFoldDB" id="A0A7W7TY24"/>
<reference evidence="5 6" key="1">
    <citation type="submission" date="2020-08" db="EMBL/GenBank/DDBJ databases">
        <title>Genomic Encyclopedia of Type Strains, Phase III (KMG-III): the genomes of soil and plant-associated and newly described type strains.</title>
        <authorList>
            <person name="Whitman W."/>
        </authorList>
    </citation>
    <scope>NUCLEOTIDE SEQUENCE [LARGE SCALE GENOMIC DNA]</scope>
    <source>
        <strain evidence="5 6">SFB5A</strain>
    </source>
</reference>
<dbReference type="Proteomes" id="UP000582643">
    <property type="component" value="Unassembled WGS sequence"/>
</dbReference>
<comment type="similarity">
    <text evidence="1">Belongs to the 'phage' integrase family.</text>
</comment>
<dbReference type="InterPro" id="IPR002104">
    <property type="entry name" value="Integrase_catalytic"/>
</dbReference>
<comment type="caution">
    <text evidence="5">The sequence shown here is derived from an EMBL/GenBank/DDBJ whole genome shotgun (WGS) entry which is preliminary data.</text>
</comment>
<accession>A0A7W7TY24</accession>
<dbReference type="InterPro" id="IPR011010">
    <property type="entry name" value="DNA_brk_join_enz"/>
</dbReference>
<dbReference type="GO" id="GO:0006310">
    <property type="term" value="P:DNA recombination"/>
    <property type="evidence" value="ECO:0007669"/>
    <property type="project" value="UniProtKB-KW"/>
</dbReference>
<dbReference type="EMBL" id="JACHJY010000003">
    <property type="protein sequence ID" value="MBB4981456.1"/>
    <property type="molecule type" value="Genomic_DNA"/>
</dbReference>
<evidence type="ECO:0000256" key="3">
    <source>
        <dbReference type="ARBA" id="ARBA00023172"/>
    </source>
</evidence>
<evidence type="ECO:0000256" key="2">
    <source>
        <dbReference type="ARBA" id="ARBA00023125"/>
    </source>
</evidence>